<dbReference type="GO" id="GO:0009423">
    <property type="term" value="P:chorismate biosynthetic process"/>
    <property type="evidence" value="ECO:0007669"/>
    <property type="project" value="UniProtKB-UniRule"/>
</dbReference>
<keyword evidence="3 7" id="KW-0547">Nucleotide-binding</keyword>
<dbReference type="SUPFAM" id="SSF52540">
    <property type="entry name" value="P-loop containing nucleoside triphosphate hydrolases"/>
    <property type="match status" value="1"/>
</dbReference>
<feature type="binding site" evidence="7">
    <location>
        <position position="33"/>
    </location>
    <ligand>
        <name>substrate</name>
    </ligand>
</feature>
<dbReference type="GO" id="GO:0005829">
    <property type="term" value="C:cytosol"/>
    <property type="evidence" value="ECO:0007669"/>
    <property type="project" value="TreeGrafter"/>
</dbReference>
<keyword evidence="6 7" id="KW-0057">Aromatic amino acid biosynthesis</keyword>
<comment type="subunit">
    <text evidence="7">Monomer.</text>
</comment>
<dbReference type="Gene3D" id="3.40.50.300">
    <property type="entry name" value="P-loop containing nucleotide triphosphate hydrolases"/>
    <property type="match status" value="1"/>
</dbReference>
<dbReference type="GO" id="GO:0004765">
    <property type="term" value="F:shikimate kinase activity"/>
    <property type="evidence" value="ECO:0007669"/>
    <property type="project" value="UniProtKB-UniRule"/>
</dbReference>
<name>A0A1H4AEG7_9BACT</name>
<sequence>MAKIYLVGMMGVGKSHWAAKLARRLALPHLDLDEVIEKEQGCTIAEIFEQKGEQGFREIESQTLRKYSEAGDFVMATGGGAPCHLGNMEYMNRMGITIWLDEPIGIVIGRLKQGKHERPLVARLADHELRTFIEQKLRERTPFYSQARYRLGEGSISIQLFENILQQQS</sequence>
<comment type="similarity">
    <text evidence="7">Belongs to the shikimate kinase family.</text>
</comment>
<dbReference type="PRINTS" id="PR01100">
    <property type="entry name" value="SHIKIMTKNASE"/>
</dbReference>
<dbReference type="InterPro" id="IPR031322">
    <property type="entry name" value="Shikimate/glucono_kinase"/>
</dbReference>
<dbReference type="Proteomes" id="UP000199041">
    <property type="component" value="Unassembled WGS sequence"/>
</dbReference>
<comment type="catalytic activity">
    <reaction evidence="7">
        <text>shikimate + ATP = 3-phosphoshikimate + ADP + H(+)</text>
        <dbReference type="Rhea" id="RHEA:13121"/>
        <dbReference type="ChEBI" id="CHEBI:15378"/>
        <dbReference type="ChEBI" id="CHEBI:30616"/>
        <dbReference type="ChEBI" id="CHEBI:36208"/>
        <dbReference type="ChEBI" id="CHEBI:145989"/>
        <dbReference type="ChEBI" id="CHEBI:456216"/>
        <dbReference type="EC" id="2.7.1.71"/>
    </reaction>
</comment>
<evidence type="ECO:0000256" key="5">
    <source>
        <dbReference type="ARBA" id="ARBA00022840"/>
    </source>
</evidence>
<feature type="binding site" evidence="7">
    <location>
        <position position="15"/>
    </location>
    <ligand>
        <name>Mg(2+)</name>
        <dbReference type="ChEBI" id="CHEBI:18420"/>
    </ligand>
</feature>
<comment type="pathway">
    <text evidence="7">Metabolic intermediate biosynthesis; chorismate biosynthesis; chorismate from D-erythrose 4-phosphate and phosphoenolpyruvate: step 5/7.</text>
</comment>
<dbReference type="GO" id="GO:0009073">
    <property type="term" value="P:aromatic amino acid family biosynthetic process"/>
    <property type="evidence" value="ECO:0007669"/>
    <property type="project" value="UniProtKB-KW"/>
</dbReference>
<comment type="function">
    <text evidence="7">Catalyzes the specific phosphorylation of the 3-hydroxyl group of shikimic acid using ATP as a cosubstrate.</text>
</comment>
<evidence type="ECO:0000313" key="8">
    <source>
        <dbReference type="EMBL" id="SEA34395.1"/>
    </source>
</evidence>
<organism evidence="8 9">
    <name type="scientific">Arachidicoccus rhizosphaerae</name>
    <dbReference type="NCBI Taxonomy" id="551991"/>
    <lineage>
        <taxon>Bacteria</taxon>
        <taxon>Pseudomonadati</taxon>
        <taxon>Bacteroidota</taxon>
        <taxon>Chitinophagia</taxon>
        <taxon>Chitinophagales</taxon>
        <taxon>Chitinophagaceae</taxon>
        <taxon>Arachidicoccus</taxon>
    </lineage>
</organism>
<evidence type="ECO:0000256" key="6">
    <source>
        <dbReference type="ARBA" id="ARBA00023141"/>
    </source>
</evidence>
<evidence type="ECO:0000313" key="9">
    <source>
        <dbReference type="Proteomes" id="UP000199041"/>
    </source>
</evidence>
<dbReference type="CDD" id="cd00464">
    <property type="entry name" value="SK"/>
    <property type="match status" value="1"/>
</dbReference>
<evidence type="ECO:0000256" key="2">
    <source>
        <dbReference type="ARBA" id="ARBA00022679"/>
    </source>
</evidence>
<feature type="binding site" evidence="7">
    <location>
        <position position="140"/>
    </location>
    <ligand>
        <name>substrate</name>
    </ligand>
</feature>
<feature type="binding site" evidence="7">
    <location>
        <position position="79"/>
    </location>
    <ligand>
        <name>substrate</name>
    </ligand>
</feature>
<feature type="binding site" evidence="7">
    <location>
        <position position="118"/>
    </location>
    <ligand>
        <name>ATP</name>
        <dbReference type="ChEBI" id="CHEBI:30616"/>
    </ligand>
</feature>
<keyword evidence="1 7" id="KW-0028">Amino-acid biosynthesis</keyword>
<evidence type="ECO:0000256" key="4">
    <source>
        <dbReference type="ARBA" id="ARBA00022777"/>
    </source>
</evidence>
<dbReference type="InterPro" id="IPR027417">
    <property type="entry name" value="P-loop_NTPase"/>
</dbReference>
<dbReference type="Pfam" id="PF01202">
    <property type="entry name" value="SKI"/>
    <property type="match status" value="1"/>
</dbReference>
<dbReference type="PANTHER" id="PTHR21087:SF16">
    <property type="entry name" value="SHIKIMATE KINASE 1, CHLOROPLASTIC"/>
    <property type="match status" value="1"/>
</dbReference>
<dbReference type="GO" id="GO:0000287">
    <property type="term" value="F:magnesium ion binding"/>
    <property type="evidence" value="ECO:0007669"/>
    <property type="project" value="UniProtKB-UniRule"/>
</dbReference>
<gene>
    <name evidence="7" type="primary">aroK</name>
    <name evidence="8" type="ORF">SAMN05192529_11476</name>
</gene>
<dbReference type="GO" id="GO:0008652">
    <property type="term" value="P:amino acid biosynthetic process"/>
    <property type="evidence" value="ECO:0007669"/>
    <property type="project" value="UniProtKB-KW"/>
</dbReference>
<dbReference type="RefSeq" id="WP_091399015.1">
    <property type="nucleotide sequence ID" value="NZ_FNQY01000014.1"/>
</dbReference>
<reference evidence="8 9" key="1">
    <citation type="submission" date="2016-10" db="EMBL/GenBank/DDBJ databases">
        <authorList>
            <person name="de Groot N.N."/>
        </authorList>
    </citation>
    <scope>NUCLEOTIDE SEQUENCE [LARGE SCALE GENOMIC DNA]</scope>
    <source>
        <strain evidence="8 9">Vu-144</strain>
    </source>
</reference>
<dbReference type="UniPathway" id="UPA00053">
    <property type="reaction ID" value="UER00088"/>
</dbReference>
<evidence type="ECO:0000256" key="1">
    <source>
        <dbReference type="ARBA" id="ARBA00022605"/>
    </source>
</evidence>
<dbReference type="OrthoDB" id="9800332at2"/>
<dbReference type="EMBL" id="FNQY01000014">
    <property type="protein sequence ID" value="SEA34395.1"/>
    <property type="molecule type" value="Genomic_DNA"/>
</dbReference>
<keyword evidence="4 7" id="KW-0418">Kinase</keyword>
<keyword evidence="7" id="KW-0479">Metal-binding</keyword>
<accession>A0A1H4AEG7</accession>
<dbReference type="EC" id="2.7.1.71" evidence="7"/>
<protein>
    <recommendedName>
        <fullName evidence="7">Shikimate kinase</fullName>
        <shortName evidence="7">SK</shortName>
        <ecNumber evidence="7">2.7.1.71</ecNumber>
    </recommendedName>
</protein>
<dbReference type="STRING" id="551991.SAMN05192529_11476"/>
<keyword evidence="7" id="KW-0963">Cytoplasm</keyword>
<comment type="caution">
    <text evidence="7">Lacks conserved residue(s) required for the propagation of feature annotation.</text>
</comment>
<comment type="subcellular location">
    <subcellularLocation>
        <location evidence="7">Cytoplasm</location>
    </subcellularLocation>
</comment>
<dbReference type="AlphaFoldDB" id="A0A1H4AEG7"/>
<comment type="cofactor">
    <cofactor evidence="7">
        <name>Mg(2+)</name>
        <dbReference type="ChEBI" id="CHEBI:18420"/>
    </cofactor>
    <text evidence="7">Binds 1 Mg(2+) ion per subunit.</text>
</comment>
<keyword evidence="2 7" id="KW-0808">Transferase</keyword>
<keyword evidence="5 7" id="KW-0067">ATP-binding</keyword>
<keyword evidence="9" id="KW-1185">Reference proteome</keyword>
<proteinExistence type="inferred from homology"/>
<feature type="binding site" evidence="7">
    <location>
        <position position="57"/>
    </location>
    <ligand>
        <name>substrate</name>
    </ligand>
</feature>
<keyword evidence="7" id="KW-0460">Magnesium</keyword>
<dbReference type="GO" id="GO:0005524">
    <property type="term" value="F:ATP binding"/>
    <property type="evidence" value="ECO:0007669"/>
    <property type="project" value="UniProtKB-UniRule"/>
</dbReference>
<dbReference type="HAMAP" id="MF_00109">
    <property type="entry name" value="Shikimate_kinase"/>
    <property type="match status" value="1"/>
</dbReference>
<feature type="binding site" evidence="7">
    <location>
        <begin position="11"/>
        <end position="16"/>
    </location>
    <ligand>
        <name>ATP</name>
        <dbReference type="ChEBI" id="CHEBI:30616"/>
    </ligand>
</feature>
<dbReference type="PANTHER" id="PTHR21087">
    <property type="entry name" value="SHIKIMATE KINASE"/>
    <property type="match status" value="1"/>
</dbReference>
<dbReference type="InterPro" id="IPR000623">
    <property type="entry name" value="Shikimate_kinase/TSH1"/>
</dbReference>
<evidence type="ECO:0000256" key="3">
    <source>
        <dbReference type="ARBA" id="ARBA00022741"/>
    </source>
</evidence>
<evidence type="ECO:0000256" key="7">
    <source>
        <dbReference type="HAMAP-Rule" id="MF_00109"/>
    </source>
</evidence>